<organism evidence="1 2">
    <name type="scientific">Characodon lateralis</name>
    <dbReference type="NCBI Taxonomy" id="208331"/>
    <lineage>
        <taxon>Eukaryota</taxon>
        <taxon>Metazoa</taxon>
        <taxon>Chordata</taxon>
        <taxon>Craniata</taxon>
        <taxon>Vertebrata</taxon>
        <taxon>Euteleostomi</taxon>
        <taxon>Actinopterygii</taxon>
        <taxon>Neopterygii</taxon>
        <taxon>Teleostei</taxon>
        <taxon>Neoteleostei</taxon>
        <taxon>Acanthomorphata</taxon>
        <taxon>Ovalentaria</taxon>
        <taxon>Atherinomorphae</taxon>
        <taxon>Cyprinodontiformes</taxon>
        <taxon>Goodeidae</taxon>
        <taxon>Characodon</taxon>
    </lineage>
</organism>
<reference evidence="1 2" key="1">
    <citation type="submission" date="2021-06" db="EMBL/GenBank/DDBJ databases">
        <authorList>
            <person name="Palmer J.M."/>
        </authorList>
    </citation>
    <scope>NUCLEOTIDE SEQUENCE [LARGE SCALE GENOMIC DNA]</scope>
    <source>
        <strain evidence="1 2">CL_MEX2019</strain>
        <tissue evidence="1">Muscle</tissue>
    </source>
</reference>
<evidence type="ECO:0000313" key="1">
    <source>
        <dbReference type="EMBL" id="MED6283592.1"/>
    </source>
</evidence>
<dbReference type="EMBL" id="JAHUTJ010049859">
    <property type="protein sequence ID" value="MED6283592.1"/>
    <property type="molecule type" value="Genomic_DNA"/>
</dbReference>
<name>A0ABU7E8L9_9TELE</name>
<sequence length="101" mass="11967">MVFPVSLKPHQGKHQNELCSVNRNPESLNPWRPDCIYLLEIHSFMFLITCCTRKPIILLIFVLRNVLLYVGQICSENNDIFISQCNFNTFLTEKIRWRQLL</sequence>
<comment type="caution">
    <text evidence="1">The sequence shown here is derived from an EMBL/GenBank/DDBJ whole genome shotgun (WGS) entry which is preliminary data.</text>
</comment>
<keyword evidence="2" id="KW-1185">Reference proteome</keyword>
<evidence type="ECO:0000313" key="2">
    <source>
        <dbReference type="Proteomes" id="UP001352852"/>
    </source>
</evidence>
<gene>
    <name evidence="1" type="ORF">CHARACLAT_010520</name>
</gene>
<proteinExistence type="predicted"/>
<accession>A0ABU7E8L9</accession>
<dbReference type="Proteomes" id="UP001352852">
    <property type="component" value="Unassembled WGS sequence"/>
</dbReference>
<protein>
    <submittedName>
        <fullName evidence="1">Uncharacterized protein</fullName>
    </submittedName>
</protein>